<dbReference type="InterPro" id="IPR051532">
    <property type="entry name" value="Ester_Hydrolysis_Enzymes"/>
</dbReference>
<dbReference type="STRING" id="1076551.HA48_05995"/>
<evidence type="ECO:0000313" key="3">
    <source>
        <dbReference type="Proteomes" id="UP000193104"/>
    </source>
</evidence>
<accession>A0A1X1DBX6</accession>
<reference evidence="2 3" key="1">
    <citation type="journal article" date="2017" name="Antonie Van Leeuwenhoek">
        <title>Phylogenomic resolution of the bacterial genus Pantoea and its relationship with Erwinia and Tatumella.</title>
        <authorList>
            <person name="Palmer M."/>
            <person name="Steenkamp E.T."/>
            <person name="Coetzee M.P."/>
            <person name="Chan W.Y."/>
            <person name="van Zyl E."/>
            <person name="De Maayer P."/>
            <person name="Coutinho T.A."/>
            <person name="Blom J."/>
            <person name="Smits T.H."/>
            <person name="Duffy B."/>
            <person name="Venter S.N."/>
        </authorList>
    </citation>
    <scope>NUCLEOTIDE SEQUENCE [LARGE SCALE GENOMIC DNA]</scope>
    <source>
        <strain evidence="2 3">LMG 26277</strain>
    </source>
</reference>
<gene>
    <name evidence="2" type="ORF">HA48_05995</name>
</gene>
<organism evidence="2 3">
    <name type="scientific">Pantoea wallisii</name>
    <dbReference type="NCBI Taxonomy" id="1076551"/>
    <lineage>
        <taxon>Bacteria</taxon>
        <taxon>Pseudomonadati</taxon>
        <taxon>Pseudomonadota</taxon>
        <taxon>Gammaproteobacteria</taxon>
        <taxon>Enterobacterales</taxon>
        <taxon>Erwiniaceae</taxon>
        <taxon>Pantoea</taxon>
    </lineage>
</organism>
<dbReference type="SUPFAM" id="SSF52266">
    <property type="entry name" value="SGNH hydrolase"/>
    <property type="match status" value="1"/>
</dbReference>
<comment type="caution">
    <text evidence="2">The sequence shown here is derived from an EMBL/GenBank/DDBJ whole genome shotgun (WGS) entry which is preliminary data.</text>
</comment>
<dbReference type="InterPro" id="IPR036514">
    <property type="entry name" value="SGNH_hydro_sf"/>
</dbReference>
<keyword evidence="3" id="KW-1185">Reference proteome</keyword>
<proteinExistence type="predicted"/>
<dbReference type="GO" id="GO:0004622">
    <property type="term" value="F:phosphatidylcholine lysophospholipase activity"/>
    <property type="evidence" value="ECO:0007669"/>
    <property type="project" value="TreeGrafter"/>
</dbReference>
<dbReference type="PANTHER" id="PTHR30383">
    <property type="entry name" value="THIOESTERASE 1/PROTEASE 1/LYSOPHOSPHOLIPASE L1"/>
    <property type="match status" value="1"/>
</dbReference>
<dbReference type="CDD" id="cd00229">
    <property type="entry name" value="SGNH_hydrolase"/>
    <property type="match status" value="1"/>
</dbReference>
<dbReference type="Gene3D" id="3.40.50.1110">
    <property type="entry name" value="SGNH hydrolase"/>
    <property type="match status" value="1"/>
</dbReference>
<dbReference type="PANTHER" id="PTHR30383:SF5">
    <property type="entry name" value="SGNH HYDROLASE-TYPE ESTERASE DOMAIN-CONTAINING PROTEIN"/>
    <property type="match status" value="1"/>
</dbReference>
<name>A0A1X1DBX6_9GAMM</name>
<dbReference type="RefSeq" id="WP_128600232.1">
    <property type="nucleotide sequence ID" value="NZ_MLFS01000011.1"/>
</dbReference>
<dbReference type="EMBL" id="MLFS01000011">
    <property type="protein sequence ID" value="ORM74128.1"/>
    <property type="molecule type" value="Genomic_DNA"/>
</dbReference>
<dbReference type="AlphaFoldDB" id="A0A1X1DBX6"/>
<evidence type="ECO:0000256" key="1">
    <source>
        <dbReference type="SAM" id="SignalP"/>
    </source>
</evidence>
<sequence>MLQVFTRVVTLLITAIVMQQTAIAEPPKPSDDFIIEAYGGSSTRGAMAIRENGKLRAIYIKDNEIALINNWLADKYGSGIRVVNKGASSSQAMDLLNPKYFYKKNKSWREEMHNSPAKIILLNFATNDARHFHFRDIEKDYQVSPEKYTQVMTQLITIAREEGKQVILQEPHPICGRAEKWNVAPYVAKLDALAKAESVPLARQYQRILKMDNWQSLMSPDCIHPSEQLYRLKAEETFSVLVAQFNDELASAGHKNREQSEQMAKR</sequence>
<dbReference type="Proteomes" id="UP000193104">
    <property type="component" value="Unassembled WGS sequence"/>
</dbReference>
<feature type="signal peptide" evidence="1">
    <location>
        <begin position="1"/>
        <end position="24"/>
    </location>
</feature>
<evidence type="ECO:0000313" key="2">
    <source>
        <dbReference type="EMBL" id="ORM74128.1"/>
    </source>
</evidence>
<keyword evidence="1" id="KW-0732">Signal</keyword>
<dbReference type="OrthoDB" id="6534061at2"/>
<feature type="chain" id="PRO_5012348964" evidence="1">
    <location>
        <begin position="25"/>
        <end position="266"/>
    </location>
</feature>
<protein>
    <submittedName>
        <fullName evidence="2">Lipolytic protein G-D-S-L family</fullName>
    </submittedName>
</protein>